<name>A0A9W6Y325_9STRA</name>
<sequence>MSQMRNLMAARALRELTSLTPIKRNVTRWSSTPKMLQRFLQIEGSARQLDDIDTIRRADLDRIKSVMPALKDLKSIMTDLQKKGQHIGVVNETFELMTEDYRELKTRCYNFV</sequence>
<dbReference type="OrthoDB" id="125086at2759"/>
<protein>
    <submittedName>
        <fullName evidence="1">Unnamed protein product</fullName>
    </submittedName>
</protein>
<evidence type="ECO:0000313" key="1">
    <source>
        <dbReference type="EMBL" id="GMF51053.1"/>
    </source>
</evidence>
<dbReference type="Proteomes" id="UP001165121">
    <property type="component" value="Unassembled WGS sequence"/>
</dbReference>
<accession>A0A9W6Y325</accession>
<proteinExistence type="predicted"/>
<dbReference type="PANTHER" id="PTHR40866:SF1">
    <property type="entry name" value="BED-TYPE DOMAIN-CONTAINING PROTEIN"/>
    <property type="match status" value="1"/>
</dbReference>
<dbReference type="EMBL" id="BSXT01002807">
    <property type="protein sequence ID" value="GMF51053.1"/>
    <property type="molecule type" value="Genomic_DNA"/>
</dbReference>
<organism evidence="1 2">
    <name type="scientific">Phytophthora fragariaefolia</name>
    <dbReference type="NCBI Taxonomy" id="1490495"/>
    <lineage>
        <taxon>Eukaryota</taxon>
        <taxon>Sar</taxon>
        <taxon>Stramenopiles</taxon>
        <taxon>Oomycota</taxon>
        <taxon>Peronosporomycetes</taxon>
        <taxon>Peronosporales</taxon>
        <taxon>Peronosporaceae</taxon>
        <taxon>Phytophthora</taxon>
    </lineage>
</organism>
<dbReference type="AlphaFoldDB" id="A0A9W6Y325"/>
<dbReference type="PANTHER" id="PTHR40866">
    <property type="entry name" value="BED-TYPE DOMAIN-CONTAINING PROTEIN"/>
    <property type="match status" value="1"/>
</dbReference>
<keyword evidence="2" id="KW-1185">Reference proteome</keyword>
<reference evidence="1" key="1">
    <citation type="submission" date="2023-04" db="EMBL/GenBank/DDBJ databases">
        <title>Phytophthora fragariaefolia NBRC 109709.</title>
        <authorList>
            <person name="Ichikawa N."/>
            <person name="Sato H."/>
            <person name="Tonouchi N."/>
        </authorList>
    </citation>
    <scope>NUCLEOTIDE SEQUENCE</scope>
    <source>
        <strain evidence="1">NBRC 109709</strain>
    </source>
</reference>
<comment type="caution">
    <text evidence="1">The sequence shown here is derived from an EMBL/GenBank/DDBJ whole genome shotgun (WGS) entry which is preliminary data.</text>
</comment>
<gene>
    <name evidence="1" type="ORF">Pfra01_002053000</name>
</gene>
<evidence type="ECO:0000313" key="2">
    <source>
        <dbReference type="Proteomes" id="UP001165121"/>
    </source>
</evidence>